<dbReference type="SUPFAM" id="SSF56672">
    <property type="entry name" value="DNA/RNA polymerases"/>
    <property type="match status" value="1"/>
</dbReference>
<dbReference type="Pfam" id="PF13966">
    <property type="entry name" value="zf-RVT"/>
    <property type="match status" value="1"/>
</dbReference>
<evidence type="ECO:0000313" key="4">
    <source>
        <dbReference type="Ensembl" id="ENSCCRP00015034552.1"/>
    </source>
</evidence>
<dbReference type="PANTHER" id="PTHR31635:SF196">
    <property type="entry name" value="REVERSE TRANSCRIPTASE DOMAIN-CONTAINING PROTEIN-RELATED"/>
    <property type="match status" value="1"/>
</dbReference>
<dbReference type="Pfam" id="PF00078">
    <property type="entry name" value="RVT_1"/>
    <property type="match status" value="1"/>
</dbReference>
<keyword evidence="2" id="KW-0732">Signal</keyword>
<dbReference type="Ensembl" id="ENSCCRT00015035762.1">
    <property type="protein sequence ID" value="ENSCCRP00015034552.1"/>
    <property type="gene ID" value="ENSCCRG00015014404.1"/>
</dbReference>
<dbReference type="PANTHER" id="PTHR31635">
    <property type="entry name" value="REVERSE TRANSCRIPTASE DOMAIN-CONTAINING PROTEIN-RELATED"/>
    <property type="match status" value="1"/>
</dbReference>
<name>A0A8C1UAR4_CYPCA</name>
<dbReference type="Gene3D" id="3.60.10.10">
    <property type="entry name" value="Endonuclease/exonuclease/phosphatase"/>
    <property type="match status" value="1"/>
</dbReference>
<accession>A0A8C1UAR4</accession>
<dbReference type="CDD" id="cd09076">
    <property type="entry name" value="L1-EN"/>
    <property type="match status" value="1"/>
</dbReference>
<dbReference type="InterPro" id="IPR043502">
    <property type="entry name" value="DNA/RNA_pol_sf"/>
</dbReference>
<feature type="chain" id="PRO_5034943128" description="Reverse transcriptase domain-containing protein" evidence="2">
    <location>
        <begin position="24"/>
        <end position="1311"/>
    </location>
</feature>
<organism evidence="4 5">
    <name type="scientific">Cyprinus carpio</name>
    <name type="common">Common carp</name>
    <dbReference type="NCBI Taxonomy" id="7962"/>
    <lineage>
        <taxon>Eukaryota</taxon>
        <taxon>Metazoa</taxon>
        <taxon>Chordata</taxon>
        <taxon>Craniata</taxon>
        <taxon>Vertebrata</taxon>
        <taxon>Euteleostomi</taxon>
        <taxon>Actinopterygii</taxon>
        <taxon>Neopterygii</taxon>
        <taxon>Teleostei</taxon>
        <taxon>Ostariophysi</taxon>
        <taxon>Cypriniformes</taxon>
        <taxon>Cyprinidae</taxon>
        <taxon>Cyprininae</taxon>
        <taxon>Cyprinus</taxon>
    </lineage>
</organism>
<dbReference type="InterPro" id="IPR026960">
    <property type="entry name" value="RVT-Znf"/>
</dbReference>
<dbReference type="SUPFAM" id="SSF56219">
    <property type="entry name" value="DNase I-like"/>
    <property type="match status" value="1"/>
</dbReference>
<dbReference type="InterPro" id="IPR005135">
    <property type="entry name" value="Endo/exonuclease/phosphatase"/>
</dbReference>
<sequence length="1311" mass="151967">MGHKHSVMIWSLFILLLSSLIMSTFKIASLNVNGMRDVKKRLQLYDLIKLKKIDIMFLQETHSTKEKEPEWLKEWEGKIFFSHKTAFSSGVAVLFSKHFLPVSCDRFEIIEGRVLKLIVRFENVTMELINVYAPVKPTERMLFLETLCENLKQCDMENFLILAGDFNCTCYDIDRNHIEPHMASRCKLIKITKTCQLCDVWRNFHFKQKQYTWAHVKDNCVSLARLDYFYCFEHQVQCFKSCCICPVGFSDHSMVEACVFIKSVKHKSAYWHFNNGLLEDAVFGQCLLFFWMGWRVQKPKFTSVQQWWDIGKLEIQKLCNQYTSNVTRDTIQNIRNLEMDIVELQVLCGTHRDQGQIQTLKNKKVALADLLDTRAQGALVRSRFQSIAEMDAPSRFFFSLEKKNGQRKSIQCLRSVDGKDLIRDSDIRKRAVSFYKELYSSECMEDQSTNQFLSDLPQVTEESCAGLVYPLTLDELFKALQSMKNCKAPGLDGLPVEFYKAYWHFLGEDVLAVLSSSLSEGRLPTSCRRAVLTLLPKKGDLKEVKNWRPVSLLCTDYKILSKTLANRLRDVLGQVIHMDQSYCVPNRSIVDNISLIRDVFEVSRLFNQKVGLISLDQEKAFDRVEHQFLWYTLKAFGFPPEFIAMIKVLYCDIESMLKFNGGLCSPFKIQRGIRQGCALSGMLYSIALEPMLNKIREELDGFRCGFFFPSIKLSAYADDIMVLISGQNDIDKLVDIVNTYGKFSSAKVNWAKSAAYLIGQWKEKKMVLPGGMNWSQCGLKYLGIFIGDESTNQKNWENVCEKVEGRLERWKWLLTKMSFRGRALIINNLIASSLWHRLSVLEPPVGILEKIQVKMVNFFWDKLHWVPRAVLYLPKEEGGQGIVDLKSRKAAFRLQFVQKFLYKSNLSWTGLTFCLLSKVGGWGFGKNLFWMDCTKFDLRFISPFYESVRKIWALVQAKRSLPYESLYWFLEEPLINGARLVLCDDTTPWLKQVLTNAKIVKMKSLMEVAGKTLDNYTALAQKLGMRSTRIIYLLLKKFRETLSKEDWTILLSQTVPNVTDHFPRMVIPRTVLERGNSSSSLKIVRDFVFDSMGGLSLYQVCVKVINRDKLQRVDTPWRGHLSIENDVKPFWGSIYKPPLTKKVGDLQWRVLHGIIAVNAFISILNPTVQDKCPFCLNRETIFHCFMHCERLSSLFVLLETLFSCVDEVFTMTVFIFGFKYCKNKKRKGRLLNFIVGQAKLAIYISRRYKILYDSNCVVELVFKGLIKVRIRHDFTFYLSMKKVENFEDIWSVENLLCWVDNDVLAFSDGIM</sequence>
<protein>
    <recommendedName>
        <fullName evidence="3">Reverse transcriptase domain-containing protein</fullName>
    </recommendedName>
</protein>
<dbReference type="InterPro" id="IPR036691">
    <property type="entry name" value="Endo/exonu/phosph_ase_sf"/>
</dbReference>
<evidence type="ECO:0000313" key="5">
    <source>
        <dbReference type="Proteomes" id="UP000694700"/>
    </source>
</evidence>
<keyword evidence="1" id="KW-1133">Transmembrane helix</keyword>
<feature type="transmembrane region" description="Helical" evidence="1">
    <location>
        <begin position="1194"/>
        <end position="1218"/>
    </location>
</feature>
<keyword evidence="1" id="KW-0812">Transmembrane</keyword>
<evidence type="ECO:0000256" key="2">
    <source>
        <dbReference type="SAM" id="SignalP"/>
    </source>
</evidence>
<feature type="domain" description="Reverse transcriptase" evidence="3">
    <location>
        <begin position="516"/>
        <end position="786"/>
    </location>
</feature>
<dbReference type="PROSITE" id="PS50878">
    <property type="entry name" value="RT_POL"/>
    <property type="match status" value="1"/>
</dbReference>
<reference evidence="4" key="1">
    <citation type="submission" date="2025-08" db="UniProtKB">
        <authorList>
            <consortium name="Ensembl"/>
        </authorList>
    </citation>
    <scope>IDENTIFICATION</scope>
</reference>
<evidence type="ECO:0000259" key="3">
    <source>
        <dbReference type="PROSITE" id="PS50878"/>
    </source>
</evidence>
<dbReference type="CDD" id="cd01650">
    <property type="entry name" value="RT_nLTR_like"/>
    <property type="match status" value="1"/>
</dbReference>
<proteinExistence type="predicted"/>
<dbReference type="Pfam" id="PF03372">
    <property type="entry name" value="Exo_endo_phos"/>
    <property type="match status" value="1"/>
</dbReference>
<feature type="signal peptide" evidence="2">
    <location>
        <begin position="1"/>
        <end position="23"/>
    </location>
</feature>
<dbReference type="GO" id="GO:0003824">
    <property type="term" value="F:catalytic activity"/>
    <property type="evidence" value="ECO:0007669"/>
    <property type="project" value="InterPro"/>
</dbReference>
<dbReference type="Proteomes" id="UP000694700">
    <property type="component" value="Unplaced"/>
</dbReference>
<evidence type="ECO:0000256" key="1">
    <source>
        <dbReference type="SAM" id="Phobius"/>
    </source>
</evidence>
<dbReference type="InterPro" id="IPR000477">
    <property type="entry name" value="RT_dom"/>
</dbReference>
<keyword evidence="1" id="KW-0472">Membrane</keyword>